<dbReference type="InterPro" id="IPR006691">
    <property type="entry name" value="GyrA/parC_rep"/>
</dbReference>
<dbReference type="InterPro" id="IPR013757">
    <property type="entry name" value="Topo_IIA_A_a_sf"/>
</dbReference>
<dbReference type="GO" id="GO:0003677">
    <property type="term" value="F:DNA binding"/>
    <property type="evidence" value="ECO:0007669"/>
    <property type="project" value="UniProtKB-UniRule"/>
</dbReference>
<evidence type="ECO:0000256" key="9">
    <source>
        <dbReference type="SAM" id="Coils"/>
    </source>
</evidence>
<dbReference type="EC" id="5.6.2.2" evidence="3"/>
<dbReference type="PANTHER" id="PTHR43493">
    <property type="entry name" value="DNA GYRASE/TOPOISOMERASE SUBUNIT A"/>
    <property type="match status" value="1"/>
</dbReference>
<keyword evidence="9" id="KW-0175">Coiled coil</keyword>
<dbReference type="SUPFAM" id="SSF56719">
    <property type="entry name" value="Type II DNA topoisomerase"/>
    <property type="match status" value="2"/>
</dbReference>
<dbReference type="PROSITE" id="PS52040">
    <property type="entry name" value="TOPO_IIA"/>
    <property type="match status" value="1"/>
</dbReference>
<dbReference type="GO" id="GO:0003918">
    <property type="term" value="F:DNA topoisomerase type II (double strand cut, ATP-hydrolyzing) activity"/>
    <property type="evidence" value="ECO:0007669"/>
    <property type="project" value="UniProtKB-EC"/>
</dbReference>
<evidence type="ECO:0000256" key="6">
    <source>
        <dbReference type="ARBA" id="ARBA00023235"/>
    </source>
</evidence>
<dbReference type="GO" id="GO:0006265">
    <property type="term" value="P:DNA topological change"/>
    <property type="evidence" value="ECO:0007669"/>
    <property type="project" value="UniProtKB-UniRule"/>
</dbReference>
<dbReference type="Pfam" id="PF03989">
    <property type="entry name" value="DNA_gyraseA_C"/>
    <property type="match status" value="6"/>
</dbReference>
<dbReference type="Gene3D" id="3.30.1360.40">
    <property type="match status" value="2"/>
</dbReference>
<dbReference type="FunFam" id="2.120.10.90:FF:000005">
    <property type="entry name" value="DNA topoisomerase 4 subunit A"/>
    <property type="match status" value="1"/>
</dbReference>
<reference evidence="11 12" key="1">
    <citation type="journal article" date="2016" name="Nat. Commun.">
        <title>Thousands of microbial genomes shed light on interconnected biogeochemical processes in an aquifer system.</title>
        <authorList>
            <person name="Anantharaman K."/>
            <person name="Brown C.T."/>
            <person name="Hug L.A."/>
            <person name="Sharon I."/>
            <person name="Castelle C.J."/>
            <person name="Probst A.J."/>
            <person name="Thomas B.C."/>
            <person name="Singh A."/>
            <person name="Wilkins M.J."/>
            <person name="Karaoz U."/>
            <person name="Brodie E.L."/>
            <person name="Williams K.H."/>
            <person name="Hubbard S.S."/>
            <person name="Banfield J.F."/>
        </authorList>
    </citation>
    <scope>NUCLEOTIDE SEQUENCE [LARGE SCALE GENOMIC DNA]</scope>
</reference>
<comment type="caution">
    <text evidence="11">The sequence shown here is derived from an EMBL/GenBank/DDBJ whole genome shotgun (WGS) entry which is preliminary data.</text>
</comment>
<dbReference type="Gene3D" id="1.10.268.10">
    <property type="entry name" value="Topoisomerase, domain 3"/>
    <property type="match status" value="1"/>
</dbReference>
<dbReference type="GO" id="GO:0005524">
    <property type="term" value="F:ATP binding"/>
    <property type="evidence" value="ECO:0007669"/>
    <property type="project" value="InterPro"/>
</dbReference>
<organism evidence="11 12">
    <name type="scientific">candidate division WWE3 bacterium RBG_19FT_COMBO_34_6</name>
    <dbReference type="NCBI Taxonomy" id="1802612"/>
    <lineage>
        <taxon>Bacteria</taxon>
        <taxon>Katanobacteria</taxon>
    </lineage>
</organism>
<dbReference type="EMBL" id="MEUV01000014">
    <property type="protein sequence ID" value="OGC46125.1"/>
    <property type="molecule type" value="Genomic_DNA"/>
</dbReference>
<accession>A0A1F4UMC4</accession>
<evidence type="ECO:0000256" key="8">
    <source>
        <dbReference type="PROSITE-ProRule" id="PRU01384"/>
    </source>
</evidence>
<feature type="coiled-coil region" evidence="9">
    <location>
        <begin position="500"/>
        <end position="532"/>
    </location>
</feature>
<feature type="active site" description="O-(5'-phospho-DNA)-tyrosine intermediate" evidence="8">
    <location>
        <position position="114"/>
    </location>
</feature>
<name>A0A1F4UMC4_UNCKA</name>
<comment type="similarity">
    <text evidence="2">Belongs to the type II topoisomerase GyrA/ParC subunit family.</text>
</comment>
<dbReference type="InterPro" id="IPR013760">
    <property type="entry name" value="Topo_IIA-like_dom_sf"/>
</dbReference>
<evidence type="ECO:0000259" key="10">
    <source>
        <dbReference type="PROSITE" id="PS52040"/>
    </source>
</evidence>
<proteinExistence type="inferred from homology"/>
<evidence type="ECO:0000256" key="2">
    <source>
        <dbReference type="ARBA" id="ARBA00008263"/>
    </source>
</evidence>
<dbReference type="Pfam" id="PF00521">
    <property type="entry name" value="DNA_topoisoIV"/>
    <property type="match status" value="2"/>
</dbReference>
<evidence type="ECO:0000313" key="11">
    <source>
        <dbReference type="EMBL" id="OGC46125.1"/>
    </source>
</evidence>
<dbReference type="SUPFAM" id="SSF101904">
    <property type="entry name" value="GyrA/ParC C-terminal domain-like"/>
    <property type="match status" value="1"/>
</dbReference>
<evidence type="ECO:0000256" key="3">
    <source>
        <dbReference type="ARBA" id="ARBA00012895"/>
    </source>
</evidence>
<comment type="catalytic activity">
    <reaction evidence="1 8">
        <text>ATP-dependent breakage, passage and rejoining of double-stranded DNA.</text>
        <dbReference type="EC" id="5.6.2.2"/>
    </reaction>
</comment>
<protein>
    <recommendedName>
        <fullName evidence="3">DNA topoisomerase (ATP-hydrolyzing)</fullName>
        <ecNumber evidence="3">5.6.2.2</ecNumber>
    </recommendedName>
</protein>
<evidence type="ECO:0000256" key="5">
    <source>
        <dbReference type="ARBA" id="ARBA00023125"/>
    </source>
</evidence>
<feature type="domain" description="Topo IIA-type catalytic" evidence="10">
    <location>
        <begin position="26"/>
        <end position="575"/>
    </location>
</feature>
<dbReference type="GO" id="GO:0005737">
    <property type="term" value="C:cytoplasm"/>
    <property type="evidence" value="ECO:0007669"/>
    <property type="project" value="TreeGrafter"/>
</dbReference>
<dbReference type="InterPro" id="IPR035516">
    <property type="entry name" value="Gyrase/topoIV_suA_C"/>
</dbReference>
<dbReference type="PANTHER" id="PTHR43493:SF5">
    <property type="entry name" value="DNA GYRASE SUBUNIT A, CHLOROPLASTIC_MITOCHONDRIAL"/>
    <property type="match status" value="1"/>
</dbReference>
<dbReference type="FunFam" id="1.10.268.10:FF:000001">
    <property type="entry name" value="DNA gyrase subunit A"/>
    <property type="match status" value="1"/>
</dbReference>
<gene>
    <name evidence="11" type="ORF">A2V49_03545</name>
</gene>
<dbReference type="FunFam" id="3.30.1360.40:FF:000002">
    <property type="entry name" value="DNA gyrase subunit A"/>
    <property type="match status" value="1"/>
</dbReference>
<keyword evidence="6 8" id="KW-0413">Isomerase</keyword>
<evidence type="ECO:0000256" key="1">
    <source>
        <dbReference type="ARBA" id="ARBA00000185"/>
    </source>
</evidence>
<dbReference type="Proteomes" id="UP000178615">
    <property type="component" value="Unassembled WGS sequence"/>
</dbReference>
<dbReference type="GO" id="GO:0009330">
    <property type="term" value="C:DNA topoisomerase type II (double strand cut, ATP-hydrolyzing) complex"/>
    <property type="evidence" value="ECO:0007669"/>
    <property type="project" value="TreeGrafter"/>
</dbReference>
<comment type="subunit">
    <text evidence="7">Heterotetramer composed of ParC and ParE.</text>
</comment>
<dbReference type="InterPro" id="IPR013758">
    <property type="entry name" value="Topo_IIA_A/C_ab"/>
</dbReference>
<sequence length="907" mass="102234">MQADITNQMQKAYLDYAMSVIVSRALPDVRDGLKPVHRRIIYAMQDQGIYYTSKFQKSASVVGEVMKNYHPHGNEAIYESLVRMGQDFSLRYPLILPQGNFGSIDGDPAAAMRYTECKMSKISDELYKDIDNDTVDFELNDLQNQEPLYLPSLLPNLLLNGSSGIAVGMATNIPPHNLREVVDGILYMIDKADEIGKEVHEKEIEVVNQKQTIKVVATDFSSEATSYDLVDYIQGPDFPTGGIIYDQSEILHMYATGKGRVVTRAKMNIEELKNGKTRIVVTEIPYQIQKSTLLTRIAELAKIKKIDGIVDLRDESSRNEIRITEELKNGKTRIVVTEIPYQIQKSTLLTRIAELAKIKKIDGIVDLRDESSRNEIRITIELKKGAIAKKVQNSLYKYTQLQSTFNANMVALINNEPKLMPLKMILEEFIKHRQQVVVRRTIFLLKKAKSREHILLGLKIALDNLDEVIKLIRSSKDADAAKISLINKFGFTDIQAQAILDMQLRRLAALERQKVEDELKEIIKTIKDYEGILISGEKIINIIKTELIDLKEKFGDDRKTKVIKGKVGEISDEDIVVNEKCIITLSDSGYIKRMKKNAYRIQGRGGTGVSGGELKEEDQITTIRTCDSHDWALIFTNSGKVYKMRVWEIPEYTRKAKGTPIINFLSVPQEETVQALLTISPEKLEEKSGYILLVTKHGRIKKTELEQFENIRTSGIISINLTDKDSLVFADISSGKNEVLLVTLYGQSIRFKEDDVRPMGRSAGGVTGIKLIHQNDYVIGAIIIPNDNKDKYLLSISQNGYGKKTPLNEYRLQTRGGSGIFTYKISDKTGLLVSARLIDGKVEADMLVVTEQGMVIRMDSAQIPSLGRYTIGVRLIKLKEDDKVTSAAIVEKESDINTPILEENDEE</sequence>
<dbReference type="InterPro" id="IPR050220">
    <property type="entry name" value="Type_II_DNA_Topoisomerases"/>
</dbReference>
<keyword evidence="4 8" id="KW-0799">Topoisomerase</keyword>
<dbReference type="InterPro" id="IPR002205">
    <property type="entry name" value="Topo_IIA_dom_A"/>
</dbReference>
<keyword evidence="5 8" id="KW-0238">DNA-binding</keyword>
<dbReference type="CDD" id="cd00187">
    <property type="entry name" value="TOP4c"/>
    <property type="match status" value="1"/>
</dbReference>
<dbReference type="AlphaFoldDB" id="A0A1F4UMC4"/>
<evidence type="ECO:0000313" key="12">
    <source>
        <dbReference type="Proteomes" id="UP000178615"/>
    </source>
</evidence>
<dbReference type="Gene3D" id="3.90.199.10">
    <property type="entry name" value="Topoisomerase II, domain 5"/>
    <property type="match status" value="1"/>
</dbReference>
<dbReference type="SMART" id="SM00434">
    <property type="entry name" value="TOP4c"/>
    <property type="match status" value="1"/>
</dbReference>
<evidence type="ECO:0000256" key="7">
    <source>
        <dbReference type="ARBA" id="ARBA00063644"/>
    </source>
</evidence>
<evidence type="ECO:0000256" key="4">
    <source>
        <dbReference type="ARBA" id="ARBA00023029"/>
    </source>
</evidence>
<dbReference type="Gene3D" id="2.120.10.90">
    <property type="entry name" value="DNA gyrase/topoisomerase IV, subunit A, C-terminal"/>
    <property type="match status" value="1"/>
</dbReference>